<evidence type="ECO:0000313" key="3">
    <source>
        <dbReference type="Proteomes" id="UP001152321"/>
    </source>
</evidence>
<dbReference type="RefSeq" id="WP_277576446.1">
    <property type="nucleotide sequence ID" value="NZ_JANRMI010000001.1"/>
</dbReference>
<sequence length="849" mass="93597">MVYLGRRGQATLLIVSVLCVVGVIVLMSSLDVFTKDYNYKSTDFDQVLLDEATSSSFAVMESALSRRLWEPPPDGSCLKAATFNVTGTLPSGVTWKVDTTFNFTTKNFEMTATGKYRNLTSIFKKRVKVLDVSDYLLFSGSTNPVSINRGYNEDFPASMIAKDRRIYTKGPLNAYSMIHRPNPNTDWNGSPSIWPGEYGTILQGDRMQFGGGIYYTPYVIPAPNPGYGNLSTLLAPYADIWGGPSGQYWSTYGAGSMIFTKDSALAETLNQQVINHAAGPLSKTSVKTNVYPQALFGGAPPLEAWKASDSGTYFNDVDKYSIFYYGYAGANEFGVRNNPTCISKTDSFTTKKYCSHSEHFPKGFSKWRKDAGLDGYLYTSDSEAVPSPTMNWDNLEALEEDAQVCGQVVSAPTSAYEDCPVWDKKFLKQYALVGSGLACPKTSRLDMEALALNNFDPAQLADPSLKDRLLRRVIYLKVPTEIKQSNLQGLMVGSLSNNAARKNLSLWVVGEDTVTLRGMQSDLTSPLSVDSARLREVMFNQDTTASGKTSISMVLLSPEQVHLISPFYIPMNSTQFKSYWPTSGGKIKPINHNLTDTRYEEDGFKYGYRRFYLNNISLITTSATNVSNPFYLQGLWSGPDSSANQFTANQCMVTLAGQPLPPLAGSLITDAASMPAYAGAPLSPLPAPSSKYYESGHLPQIYYPNVFKVQNVAMGNARQESDLFLTGIRIYVDFDAMVIPGKRDLNTPLHDGGESRFVTDVPFDLSHKHFAYDRGVYYYAKPPMTPCVESNVAYLVPSTPTAPYDPYGVLPSVNNGRYIFVHTAPASDYRNIGSIVGVDQPVIETRNSK</sequence>
<dbReference type="EMBL" id="JANRMI010000001">
    <property type="protein sequence ID" value="MDG0814966.1"/>
    <property type="molecule type" value="Genomic_DNA"/>
</dbReference>
<dbReference type="Proteomes" id="UP001152321">
    <property type="component" value="Unassembled WGS sequence"/>
</dbReference>
<evidence type="ECO:0000313" key="2">
    <source>
        <dbReference type="EMBL" id="MDG0814966.1"/>
    </source>
</evidence>
<protein>
    <recommendedName>
        <fullName evidence="4">Flp pilus-assembly TadG-like N-terminal domain-containing protein</fullName>
    </recommendedName>
</protein>
<feature type="transmembrane region" description="Helical" evidence="1">
    <location>
        <begin position="12"/>
        <end position="30"/>
    </location>
</feature>
<keyword evidence="3" id="KW-1185">Reference proteome</keyword>
<comment type="caution">
    <text evidence="2">The sequence shown here is derived from an EMBL/GenBank/DDBJ whole genome shotgun (WGS) entry which is preliminary data.</text>
</comment>
<keyword evidence="1" id="KW-0472">Membrane</keyword>
<keyword evidence="1" id="KW-0812">Transmembrane</keyword>
<gene>
    <name evidence="2" type="ORF">NWE73_01235</name>
</gene>
<organism evidence="2 3">
    <name type="scientific">Bdellovibrio svalbardensis</name>
    <dbReference type="NCBI Taxonomy" id="2972972"/>
    <lineage>
        <taxon>Bacteria</taxon>
        <taxon>Pseudomonadati</taxon>
        <taxon>Bdellovibrionota</taxon>
        <taxon>Bdellovibrionia</taxon>
        <taxon>Bdellovibrionales</taxon>
        <taxon>Pseudobdellovibrionaceae</taxon>
        <taxon>Bdellovibrio</taxon>
    </lineage>
</organism>
<reference evidence="2" key="1">
    <citation type="submission" date="2022-08" db="EMBL/GenBank/DDBJ databases">
        <title>Novel Bdellovibrio Species Isolated from Svalbard: Designation Bdellovibrio svalbardensis.</title>
        <authorList>
            <person name="Mitchell R.J."/>
            <person name="Choi S.Y."/>
        </authorList>
    </citation>
    <scope>NUCLEOTIDE SEQUENCE</scope>
    <source>
        <strain evidence="2">PAP01</strain>
    </source>
</reference>
<evidence type="ECO:0008006" key="4">
    <source>
        <dbReference type="Google" id="ProtNLM"/>
    </source>
</evidence>
<proteinExistence type="predicted"/>
<accession>A0ABT6DGH7</accession>
<name>A0ABT6DGH7_9BACT</name>
<evidence type="ECO:0000256" key="1">
    <source>
        <dbReference type="SAM" id="Phobius"/>
    </source>
</evidence>
<keyword evidence="1" id="KW-1133">Transmembrane helix</keyword>